<dbReference type="AlphaFoldDB" id="A0AAW2H5X8"/>
<gene>
    <name evidence="1" type="ORF">PUN28_001504</name>
</gene>
<name>A0AAW2H5X8_9HYME</name>
<evidence type="ECO:0000313" key="1">
    <source>
        <dbReference type="EMBL" id="KAL0134772.1"/>
    </source>
</evidence>
<dbReference type="Proteomes" id="UP001430953">
    <property type="component" value="Unassembled WGS sequence"/>
</dbReference>
<reference evidence="1 2" key="1">
    <citation type="submission" date="2023-03" db="EMBL/GenBank/DDBJ databases">
        <title>High recombination rates correlate with genetic variation in Cardiocondyla obscurior ants.</title>
        <authorList>
            <person name="Errbii M."/>
        </authorList>
    </citation>
    <scope>NUCLEOTIDE SEQUENCE [LARGE SCALE GENOMIC DNA]</scope>
    <source>
        <strain evidence="1">Alpha-2009</strain>
        <tissue evidence="1">Whole body</tissue>
    </source>
</reference>
<accession>A0AAW2H5X8</accession>
<protein>
    <submittedName>
        <fullName evidence="1">Uncharacterized protein</fullName>
    </submittedName>
</protein>
<proteinExistence type="predicted"/>
<evidence type="ECO:0000313" key="2">
    <source>
        <dbReference type="Proteomes" id="UP001430953"/>
    </source>
</evidence>
<dbReference type="EMBL" id="JADYXP020000001">
    <property type="protein sequence ID" value="KAL0134772.1"/>
    <property type="molecule type" value="Genomic_DNA"/>
</dbReference>
<comment type="caution">
    <text evidence="1">The sequence shown here is derived from an EMBL/GenBank/DDBJ whole genome shotgun (WGS) entry which is preliminary data.</text>
</comment>
<sequence>MHDVFKFADSCVSRVYLRPRDLHGNRETHGPEEVSPGYDTEVLCARSYPISRLRRLPPRQPAASRSFFLFPVGVRGRRPALLTSLLSHPVIDIPAINRSLIGTYASVLTYIRMKALL</sequence>
<organism evidence="1 2">
    <name type="scientific">Cardiocondyla obscurior</name>
    <dbReference type="NCBI Taxonomy" id="286306"/>
    <lineage>
        <taxon>Eukaryota</taxon>
        <taxon>Metazoa</taxon>
        <taxon>Ecdysozoa</taxon>
        <taxon>Arthropoda</taxon>
        <taxon>Hexapoda</taxon>
        <taxon>Insecta</taxon>
        <taxon>Pterygota</taxon>
        <taxon>Neoptera</taxon>
        <taxon>Endopterygota</taxon>
        <taxon>Hymenoptera</taxon>
        <taxon>Apocrita</taxon>
        <taxon>Aculeata</taxon>
        <taxon>Formicoidea</taxon>
        <taxon>Formicidae</taxon>
        <taxon>Myrmicinae</taxon>
        <taxon>Cardiocondyla</taxon>
    </lineage>
</organism>
<keyword evidence="2" id="KW-1185">Reference proteome</keyword>